<dbReference type="PANTHER" id="PTHR33374">
    <property type="entry name" value="ARABINOGALACTAN PROTEIN 20"/>
    <property type="match status" value="1"/>
</dbReference>
<evidence type="ECO:0000256" key="1">
    <source>
        <dbReference type="SAM" id="Phobius"/>
    </source>
</evidence>
<gene>
    <name evidence="2" type="ORF">AXF42_Ash007590</name>
</gene>
<keyword evidence="3" id="KW-1185">Reference proteome</keyword>
<dbReference type="OrthoDB" id="775586at2759"/>
<protein>
    <submittedName>
        <fullName evidence="2">Uncharacterized protein</fullName>
    </submittedName>
</protein>
<accession>A0A2I0A5W4</accession>
<keyword evidence="1" id="KW-1133">Transmembrane helix</keyword>
<dbReference type="EMBL" id="KZ452015">
    <property type="protein sequence ID" value="PKA50934.1"/>
    <property type="molecule type" value="Genomic_DNA"/>
</dbReference>
<feature type="transmembrane region" description="Helical" evidence="1">
    <location>
        <begin position="40"/>
        <end position="60"/>
    </location>
</feature>
<keyword evidence="1" id="KW-0472">Membrane</keyword>
<evidence type="ECO:0000313" key="3">
    <source>
        <dbReference type="Proteomes" id="UP000236161"/>
    </source>
</evidence>
<dbReference type="Proteomes" id="UP000236161">
    <property type="component" value="Unassembled WGS sequence"/>
</dbReference>
<dbReference type="AlphaFoldDB" id="A0A2I0A5W4"/>
<name>A0A2I0A5W4_9ASPA</name>
<sequence length="61" mass="6673">MAASIETSAFFITVFFSSVLMRMAYGAGTNKPSQLIDRKTIDLGIAYVLMLAALLVTYIVH</sequence>
<feature type="transmembrane region" description="Helical" evidence="1">
    <location>
        <begin position="6"/>
        <end position="28"/>
    </location>
</feature>
<proteinExistence type="predicted"/>
<dbReference type="Pfam" id="PF06376">
    <property type="entry name" value="AGP"/>
    <property type="match status" value="1"/>
</dbReference>
<dbReference type="InterPro" id="IPR009424">
    <property type="entry name" value="AGP16/20/22/41"/>
</dbReference>
<reference evidence="2 3" key="1">
    <citation type="journal article" date="2017" name="Nature">
        <title>The Apostasia genome and the evolution of orchids.</title>
        <authorList>
            <person name="Zhang G.Q."/>
            <person name="Liu K.W."/>
            <person name="Li Z."/>
            <person name="Lohaus R."/>
            <person name="Hsiao Y.Y."/>
            <person name="Niu S.C."/>
            <person name="Wang J.Y."/>
            <person name="Lin Y.C."/>
            <person name="Xu Q."/>
            <person name="Chen L.J."/>
            <person name="Yoshida K."/>
            <person name="Fujiwara S."/>
            <person name="Wang Z.W."/>
            <person name="Zhang Y.Q."/>
            <person name="Mitsuda N."/>
            <person name="Wang M."/>
            <person name="Liu G.H."/>
            <person name="Pecoraro L."/>
            <person name="Huang H.X."/>
            <person name="Xiao X.J."/>
            <person name="Lin M."/>
            <person name="Wu X.Y."/>
            <person name="Wu W.L."/>
            <person name="Chen Y.Y."/>
            <person name="Chang S.B."/>
            <person name="Sakamoto S."/>
            <person name="Ohme-Takagi M."/>
            <person name="Yagi M."/>
            <person name="Zeng S.J."/>
            <person name="Shen C.Y."/>
            <person name="Yeh C.M."/>
            <person name="Luo Y.B."/>
            <person name="Tsai W.C."/>
            <person name="Van de Peer Y."/>
            <person name="Liu Z.J."/>
        </authorList>
    </citation>
    <scope>NUCLEOTIDE SEQUENCE [LARGE SCALE GENOMIC DNA]</scope>
    <source>
        <strain evidence="3">cv. Shenzhen</strain>
        <tissue evidence="2">Stem</tissue>
    </source>
</reference>
<keyword evidence="1" id="KW-0812">Transmembrane</keyword>
<evidence type="ECO:0000313" key="2">
    <source>
        <dbReference type="EMBL" id="PKA50934.1"/>
    </source>
</evidence>
<organism evidence="2 3">
    <name type="scientific">Apostasia shenzhenica</name>
    <dbReference type="NCBI Taxonomy" id="1088818"/>
    <lineage>
        <taxon>Eukaryota</taxon>
        <taxon>Viridiplantae</taxon>
        <taxon>Streptophyta</taxon>
        <taxon>Embryophyta</taxon>
        <taxon>Tracheophyta</taxon>
        <taxon>Spermatophyta</taxon>
        <taxon>Magnoliopsida</taxon>
        <taxon>Liliopsida</taxon>
        <taxon>Asparagales</taxon>
        <taxon>Orchidaceae</taxon>
        <taxon>Apostasioideae</taxon>
        <taxon>Apostasia</taxon>
    </lineage>
</organism>